<dbReference type="EMBL" id="JAEPRC010000157">
    <property type="protein sequence ID" value="KAG2206191.1"/>
    <property type="molecule type" value="Genomic_DNA"/>
</dbReference>
<dbReference type="GO" id="GO:0005737">
    <property type="term" value="C:cytoplasm"/>
    <property type="evidence" value="ECO:0007669"/>
    <property type="project" value="TreeGrafter"/>
</dbReference>
<dbReference type="GO" id="GO:0007265">
    <property type="term" value="P:Ras protein signal transduction"/>
    <property type="evidence" value="ECO:0007669"/>
    <property type="project" value="TreeGrafter"/>
</dbReference>
<dbReference type="GO" id="GO:0008270">
    <property type="term" value="F:zinc ion binding"/>
    <property type="evidence" value="ECO:0007669"/>
    <property type="project" value="UniProtKB-KW"/>
</dbReference>
<evidence type="ECO:0000259" key="7">
    <source>
        <dbReference type="PROSITE" id="PS50089"/>
    </source>
</evidence>
<feature type="coiled-coil region" evidence="5">
    <location>
        <begin position="347"/>
        <end position="402"/>
    </location>
</feature>
<dbReference type="InterPro" id="IPR013083">
    <property type="entry name" value="Znf_RING/FYVE/PHD"/>
</dbReference>
<keyword evidence="5" id="KW-0175">Coiled coil</keyword>
<dbReference type="Pfam" id="PF02148">
    <property type="entry name" value="zf-UBP"/>
    <property type="match status" value="1"/>
</dbReference>
<evidence type="ECO:0000313" key="9">
    <source>
        <dbReference type="EMBL" id="KAG2206191.1"/>
    </source>
</evidence>
<dbReference type="CDD" id="cd16457">
    <property type="entry name" value="RING-H2_BRAP2"/>
    <property type="match status" value="1"/>
</dbReference>
<evidence type="ECO:0000256" key="3">
    <source>
        <dbReference type="ARBA" id="ARBA00022833"/>
    </source>
</evidence>
<feature type="region of interest" description="Disordered" evidence="6">
    <location>
        <begin position="459"/>
        <end position="486"/>
    </location>
</feature>
<name>A0A8H7RAS2_9FUNG</name>
<dbReference type="PROSITE" id="PS50089">
    <property type="entry name" value="ZF_RING_2"/>
    <property type="match status" value="1"/>
</dbReference>
<dbReference type="SMART" id="SM00290">
    <property type="entry name" value="ZnF_UBP"/>
    <property type="match status" value="1"/>
</dbReference>
<dbReference type="AlphaFoldDB" id="A0A8H7RAS2"/>
<feature type="compositionally biased region" description="Basic residues" evidence="6">
    <location>
        <begin position="477"/>
        <end position="486"/>
    </location>
</feature>
<sequence>MSNHKGPPVASISLTEKKGEHQYAVLKILSDINAIIESKPIQDVILCTYSIPFHISIPEFLEFVAPIDSFVAHYRVFRNTSLDTYMVLLKFRDPYSANNYYQQYNNRLFSSMEPEKCQVVYVESVEFNPIIISPYTFPFTQQAENYEDDLLPTCPVCLEPMDENTTGLLTILCQHTFHCHCLSKWGDGSCPVCRYSQKPHKSIETETIQTDNNTTLVGNTNDENECATCQSTEHLWVCLICGNVGCGRYENAHAYEHYRQTDHLYSLEIETQRVWDYAGDGYVHRLIQNAVDGKLIELPSTTEDSNANAPQEKLDAISLEYNYLLTSQLDSQQIYYESQMDKVAAQLAELRSRTRLLLAEADQIQTENKQLETENIEKEKQIAQITKGKEKADKKLESWKEKCESTKIVWLEEKEMTNSLLENNSLLLKCMEDREKAIKELSDQVRDLMFFLEAREKVQGHPELEGGSVETRTPQTRSKRGKGKRS</sequence>
<keyword evidence="1" id="KW-0479">Metal-binding</keyword>
<dbReference type="PANTHER" id="PTHR24007:SF7">
    <property type="entry name" value="BRCA1-ASSOCIATED PROTEIN"/>
    <property type="match status" value="1"/>
</dbReference>
<dbReference type="OrthoDB" id="273556at2759"/>
<comment type="caution">
    <text evidence="9">The sequence shown here is derived from an EMBL/GenBank/DDBJ whole genome shotgun (WGS) entry which is preliminary data.</text>
</comment>
<accession>A0A8H7RAS2</accession>
<evidence type="ECO:0000256" key="1">
    <source>
        <dbReference type="ARBA" id="ARBA00022723"/>
    </source>
</evidence>
<feature type="domain" description="UBP-type" evidence="8">
    <location>
        <begin position="191"/>
        <end position="302"/>
    </location>
</feature>
<keyword evidence="2 4" id="KW-0863">Zinc-finger</keyword>
<dbReference type="Pfam" id="PF07576">
    <property type="entry name" value="BRAP2"/>
    <property type="match status" value="1"/>
</dbReference>
<evidence type="ECO:0000256" key="4">
    <source>
        <dbReference type="PROSITE-ProRule" id="PRU00502"/>
    </source>
</evidence>
<evidence type="ECO:0000259" key="8">
    <source>
        <dbReference type="PROSITE" id="PS50271"/>
    </source>
</evidence>
<dbReference type="Pfam" id="PF13639">
    <property type="entry name" value="zf-RING_2"/>
    <property type="match status" value="1"/>
</dbReference>
<keyword evidence="10" id="KW-1185">Reference proteome</keyword>
<dbReference type="Gene3D" id="3.30.40.10">
    <property type="entry name" value="Zinc/RING finger domain, C3HC4 (zinc finger)"/>
    <property type="match status" value="2"/>
</dbReference>
<evidence type="ECO:0000313" key="10">
    <source>
        <dbReference type="Proteomes" id="UP000650833"/>
    </source>
</evidence>
<reference evidence="9" key="1">
    <citation type="submission" date="2020-12" db="EMBL/GenBank/DDBJ databases">
        <title>Metabolic potential, ecology and presence of endohyphal bacteria is reflected in genomic diversity of Mucoromycotina.</title>
        <authorList>
            <person name="Muszewska A."/>
            <person name="Okrasinska A."/>
            <person name="Steczkiewicz K."/>
            <person name="Drgas O."/>
            <person name="Orlowska M."/>
            <person name="Perlinska-Lenart U."/>
            <person name="Aleksandrzak-Piekarczyk T."/>
            <person name="Szatraj K."/>
            <person name="Zielenkiewicz U."/>
            <person name="Pilsyk S."/>
            <person name="Malc E."/>
            <person name="Mieczkowski P."/>
            <person name="Kruszewska J.S."/>
            <person name="Biernat P."/>
            <person name="Pawlowska J."/>
        </authorList>
    </citation>
    <scope>NUCLEOTIDE SEQUENCE</scope>
    <source>
        <strain evidence="9">CBS 226.32</strain>
    </source>
</reference>
<evidence type="ECO:0000256" key="6">
    <source>
        <dbReference type="SAM" id="MobiDB-lite"/>
    </source>
</evidence>
<dbReference type="Proteomes" id="UP000650833">
    <property type="component" value="Unassembled WGS sequence"/>
</dbReference>
<protein>
    <submittedName>
        <fullName evidence="9">Uncharacterized protein</fullName>
    </submittedName>
</protein>
<organism evidence="9 10">
    <name type="scientific">Mucor plumbeus</name>
    <dbReference type="NCBI Taxonomy" id="97098"/>
    <lineage>
        <taxon>Eukaryota</taxon>
        <taxon>Fungi</taxon>
        <taxon>Fungi incertae sedis</taxon>
        <taxon>Mucoromycota</taxon>
        <taxon>Mucoromycotina</taxon>
        <taxon>Mucoromycetes</taxon>
        <taxon>Mucorales</taxon>
        <taxon>Mucorineae</taxon>
        <taxon>Mucoraceae</taxon>
        <taxon>Mucor</taxon>
    </lineage>
</organism>
<dbReference type="SMART" id="SM00184">
    <property type="entry name" value="RING"/>
    <property type="match status" value="1"/>
</dbReference>
<dbReference type="InterPro" id="IPR011422">
    <property type="entry name" value="BRAP2/ETP1_RRM"/>
</dbReference>
<dbReference type="GO" id="GO:0016567">
    <property type="term" value="P:protein ubiquitination"/>
    <property type="evidence" value="ECO:0007669"/>
    <property type="project" value="TreeGrafter"/>
</dbReference>
<dbReference type="PANTHER" id="PTHR24007">
    <property type="entry name" value="BRCA1-ASSOCIATED PROTEIN"/>
    <property type="match status" value="1"/>
</dbReference>
<dbReference type="InterPro" id="IPR001607">
    <property type="entry name" value="Znf_UBP"/>
</dbReference>
<gene>
    <name evidence="9" type="ORF">INT46_002967</name>
</gene>
<evidence type="ECO:0000256" key="2">
    <source>
        <dbReference type="ARBA" id="ARBA00022771"/>
    </source>
</evidence>
<dbReference type="PROSITE" id="PS50271">
    <property type="entry name" value="ZF_UBP"/>
    <property type="match status" value="1"/>
</dbReference>
<keyword evidence="3" id="KW-0862">Zinc</keyword>
<dbReference type="GO" id="GO:0061630">
    <property type="term" value="F:ubiquitin protein ligase activity"/>
    <property type="evidence" value="ECO:0007669"/>
    <property type="project" value="TreeGrafter"/>
</dbReference>
<evidence type="ECO:0000256" key="5">
    <source>
        <dbReference type="SAM" id="Coils"/>
    </source>
</evidence>
<dbReference type="InterPro" id="IPR001841">
    <property type="entry name" value="Znf_RING"/>
</dbReference>
<feature type="domain" description="RING-type" evidence="7">
    <location>
        <begin position="154"/>
        <end position="194"/>
    </location>
</feature>
<dbReference type="InterPro" id="IPR047243">
    <property type="entry name" value="RING-H2_BRAP2"/>
</dbReference>
<proteinExistence type="predicted"/>
<dbReference type="SUPFAM" id="SSF57850">
    <property type="entry name" value="RING/U-box"/>
    <property type="match status" value="2"/>
</dbReference>